<dbReference type="EMBL" id="JRES01001695">
    <property type="protein sequence ID" value="KNC20921.1"/>
    <property type="molecule type" value="Genomic_DNA"/>
</dbReference>
<keyword evidence="3" id="KW-1185">Reference proteome</keyword>
<gene>
    <name evidence="2" type="ORF">FF38_00294</name>
</gene>
<sequence length="159" mass="19092">MDLDFHKLMHIFVYQPSHKYLVDHQFHSMLQLLVPLVTMTVSNFTVICILYPVKNIHFNDACWFIKSVQIEYDEFFLVAFPFLRKYQPNVVFNKIPINLRTFFHILDKKKFFYMWVFKGVRIVSNNGQMFSMICKWAVDYGDNKTFNKEFLELNPGTIL</sequence>
<organism evidence="2 3">
    <name type="scientific">Lucilia cuprina</name>
    <name type="common">Green bottle fly</name>
    <name type="synonym">Australian sheep blowfly</name>
    <dbReference type="NCBI Taxonomy" id="7375"/>
    <lineage>
        <taxon>Eukaryota</taxon>
        <taxon>Metazoa</taxon>
        <taxon>Ecdysozoa</taxon>
        <taxon>Arthropoda</taxon>
        <taxon>Hexapoda</taxon>
        <taxon>Insecta</taxon>
        <taxon>Pterygota</taxon>
        <taxon>Neoptera</taxon>
        <taxon>Endopterygota</taxon>
        <taxon>Diptera</taxon>
        <taxon>Brachycera</taxon>
        <taxon>Muscomorpha</taxon>
        <taxon>Oestroidea</taxon>
        <taxon>Calliphoridae</taxon>
        <taxon>Luciliinae</taxon>
        <taxon>Lucilia</taxon>
    </lineage>
</organism>
<evidence type="ECO:0000256" key="1">
    <source>
        <dbReference type="SAM" id="Phobius"/>
    </source>
</evidence>
<keyword evidence="1" id="KW-0812">Transmembrane</keyword>
<dbReference type="AlphaFoldDB" id="A0A0L0BLJ9"/>
<dbReference type="Proteomes" id="UP000037069">
    <property type="component" value="Unassembled WGS sequence"/>
</dbReference>
<keyword evidence="1" id="KW-0472">Membrane</keyword>
<accession>A0A0L0BLJ9</accession>
<reference evidence="2 3" key="1">
    <citation type="journal article" date="2015" name="Nat. Commun.">
        <title>Lucilia cuprina genome unlocks parasitic fly biology to underpin future interventions.</title>
        <authorList>
            <person name="Anstead C.A."/>
            <person name="Korhonen P.K."/>
            <person name="Young N.D."/>
            <person name="Hall R.S."/>
            <person name="Jex A.R."/>
            <person name="Murali S.C."/>
            <person name="Hughes D.S."/>
            <person name="Lee S.F."/>
            <person name="Perry T."/>
            <person name="Stroehlein A.J."/>
            <person name="Ansell B.R."/>
            <person name="Breugelmans B."/>
            <person name="Hofmann A."/>
            <person name="Qu J."/>
            <person name="Dugan S."/>
            <person name="Lee S.L."/>
            <person name="Chao H."/>
            <person name="Dinh H."/>
            <person name="Han Y."/>
            <person name="Doddapaneni H.V."/>
            <person name="Worley K.C."/>
            <person name="Muzny D.M."/>
            <person name="Ioannidis P."/>
            <person name="Waterhouse R.M."/>
            <person name="Zdobnov E.M."/>
            <person name="James P.J."/>
            <person name="Bagnall N.H."/>
            <person name="Kotze A.C."/>
            <person name="Gibbs R.A."/>
            <person name="Richards S."/>
            <person name="Batterham P."/>
            <person name="Gasser R.B."/>
        </authorList>
    </citation>
    <scope>NUCLEOTIDE SEQUENCE [LARGE SCALE GENOMIC DNA]</scope>
    <source>
        <strain evidence="2 3">LS</strain>
        <tissue evidence="2">Full body</tissue>
    </source>
</reference>
<keyword evidence="1" id="KW-1133">Transmembrane helix</keyword>
<evidence type="ECO:0000313" key="3">
    <source>
        <dbReference type="Proteomes" id="UP000037069"/>
    </source>
</evidence>
<feature type="transmembrane region" description="Helical" evidence="1">
    <location>
        <begin position="29"/>
        <end position="51"/>
    </location>
</feature>
<name>A0A0L0BLJ9_LUCCU</name>
<protein>
    <submittedName>
        <fullName evidence="2">Uncharacterized protein</fullName>
    </submittedName>
</protein>
<evidence type="ECO:0000313" key="2">
    <source>
        <dbReference type="EMBL" id="KNC20921.1"/>
    </source>
</evidence>
<proteinExistence type="predicted"/>
<comment type="caution">
    <text evidence="2">The sequence shown here is derived from an EMBL/GenBank/DDBJ whole genome shotgun (WGS) entry which is preliminary data.</text>
</comment>